<feature type="region of interest" description="Disordered" evidence="1">
    <location>
        <begin position="1"/>
        <end position="74"/>
    </location>
</feature>
<evidence type="ECO:0000313" key="2">
    <source>
        <dbReference type="EMBL" id="MCI58102.1"/>
    </source>
</evidence>
<reference evidence="2 3" key="1">
    <citation type="journal article" date="2018" name="Front. Plant Sci.">
        <title>Red Clover (Trifolium pratense) and Zigzag Clover (T. medium) - A Picture of Genomic Similarities and Differences.</title>
        <authorList>
            <person name="Dluhosova J."/>
            <person name="Istvanek J."/>
            <person name="Nedelnik J."/>
            <person name="Repkova J."/>
        </authorList>
    </citation>
    <scope>NUCLEOTIDE SEQUENCE [LARGE SCALE GENOMIC DNA]</scope>
    <source>
        <strain evidence="3">cv. 10/8</strain>
        <tissue evidence="2">Leaf</tissue>
    </source>
</reference>
<name>A0A392TB27_9FABA</name>
<organism evidence="2 3">
    <name type="scientific">Trifolium medium</name>
    <dbReference type="NCBI Taxonomy" id="97028"/>
    <lineage>
        <taxon>Eukaryota</taxon>
        <taxon>Viridiplantae</taxon>
        <taxon>Streptophyta</taxon>
        <taxon>Embryophyta</taxon>
        <taxon>Tracheophyta</taxon>
        <taxon>Spermatophyta</taxon>
        <taxon>Magnoliopsida</taxon>
        <taxon>eudicotyledons</taxon>
        <taxon>Gunneridae</taxon>
        <taxon>Pentapetalae</taxon>
        <taxon>rosids</taxon>
        <taxon>fabids</taxon>
        <taxon>Fabales</taxon>
        <taxon>Fabaceae</taxon>
        <taxon>Papilionoideae</taxon>
        <taxon>50 kb inversion clade</taxon>
        <taxon>NPAAA clade</taxon>
        <taxon>Hologalegina</taxon>
        <taxon>IRL clade</taxon>
        <taxon>Trifolieae</taxon>
        <taxon>Trifolium</taxon>
    </lineage>
</organism>
<dbReference type="EMBL" id="LXQA010540290">
    <property type="protein sequence ID" value="MCI58102.1"/>
    <property type="molecule type" value="Genomic_DNA"/>
</dbReference>
<keyword evidence="3" id="KW-1185">Reference proteome</keyword>
<feature type="compositionally biased region" description="Polar residues" evidence="1">
    <location>
        <begin position="53"/>
        <end position="65"/>
    </location>
</feature>
<dbReference type="Proteomes" id="UP000265520">
    <property type="component" value="Unassembled WGS sequence"/>
</dbReference>
<evidence type="ECO:0000313" key="3">
    <source>
        <dbReference type="Proteomes" id="UP000265520"/>
    </source>
</evidence>
<dbReference type="AlphaFoldDB" id="A0A392TB27"/>
<comment type="caution">
    <text evidence="2">The sequence shown here is derived from an EMBL/GenBank/DDBJ whole genome shotgun (WGS) entry which is preliminary data.</text>
</comment>
<proteinExistence type="predicted"/>
<feature type="non-terminal residue" evidence="2">
    <location>
        <position position="1"/>
    </location>
</feature>
<sequence>NRYARTGSRFHHKMENQVTMDPKTQKQNPPLNHASEDENDLRNYHKQKEKENQTWTKQVQKNQPRGKQPLPETR</sequence>
<accession>A0A392TB27</accession>
<protein>
    <submittedName>
        <fullName evidence="2">Uncharacterized protein</fullName>
    </submittedName>
</protein>
<feature type="compositionally biased region" description="Basic and acidic residues" evidence="1">
    <location>
        <begin position="34"/>
        <end position="52"/>
    </location>
</feature>
<evidence type="ECO:0000256" key="1">
    <source>
        <dbReference type="SAM" id="MobiDB-lite"/>
    </source>
</evidence>